<feature type="region of interest" description="Disordered" evidence="1">
    <location>
        <begin position="373"/>
        <end position="406"/>
    </location>
</feature>
<dbReference type="RefSeq" id="XP_013356204.1">
    <property type="nucleotide sequence ID" value="XM_013500750.1"/>
</dbReference>
<gene>
    <name evidence="2" type="ORF">EMH_0016840</name>
</gene>
<sequence length="828" mass="85706">MHRLGLAPRFRRSPAEGQNASGQLETETKGQEETVAPDEEKMETQQQHGAGEICQREEPLMRDLLLALLQRLVGAARPFVADDGRPLLLLAAEAVLGHKETTTAAEASAGLAQLRWLLPLLEFWGRGEGAAAAAAETTSGCLTGAEGIFGLSLVLHACGAAPTPSKEPPGAAVVSLVQRLQTLSEEEAVHLFSFLQGLWQQQRADQRAAAAAAAAAAAVEASPANESSEYSTSVQAAKSFPSTEDLLQAAERVMVCLCLQTAPGATALRGDGHAAAPAASATADAAVVFRQGLVGTLRACWDRSRTFRGACIRLLRGSEGWEETEDTSCPVLHPAVRLALLLQWPDALQQLPPSFYPSVTSALQHCQEALEEGASAAGADSSSNSSSSSSKRKKRKNDTSSPSPIGVGWAEDVMEALKLSVYARDSTEGASGKRVRAKGAPWQVAASFLRARAEKEGHATCLLVADAPVLWAEAVQQFLTSLCMQQPGGEVLARFSVVLARDLEEMAGSCLLLGWPVDGWARYQFLSVTLHAAAHANGSVEVSSMGLRALGAARGGLGAALKDLRTELGELQEALSGSGDLSDDAVYTGAGEEGATAAAADLAYYLGAMGRALQLGMPRGAPAETCLTKEQRQFFKALRPKAQSVAQGFLQALGPSPPIAAVTCGAAALLKPPTGGSELESSPPAILTAELLAVQAWVDLLLPAVQLAMSAAALGSSAGAAAGYAKETARQALSSAALAALGRAAKQTIIAAATAGQDNCAAGGAAAAGLAAALCPLLQWTTALQAEQQQRGLQRPCVPCCSACVSSSSQPPICRGKGQRKGLRQLTD</sequence>
<dbReference type="VEuPathDB" id="ToxoDB:EMH_0016840"/>
<reference evidence="2" key="1">
    <citation type="submission" date="2013-10" db="EMBL/GenBank/DDBJ databases">
        <title>Genomic analysis of the causative agents of coccidiosis in chickens.</title>
        <authorList>
            <person name="Reid A.J."/>
            <person name="Blake D."/>
            <person name="Billington K."/>
            <person name="Browne H."/>
            <person name="Dunn M."/>
            <person name="Hung S."/>
            <person name="Kawahara F."/>
            <person name="Miranda-Saavedra D."/>
            <person name="Mourier T."/>
            <person name="Nagra H."/>
            <person name="Otto T.D."/>
            <person name="Rawlings N."/>
            <person name="Sanchez A."/>
            <person name="Sanders M."/>
            <person name="Subramaniam C."/>
            <person name="Tay Y."/>
            <person name="Dear P."/>
            <person name="Doerig C."/>
            <person name="Gruber A."/>
            <person name="Parkinson J."/>
            <person name="Shirley M."/>
            <person name="Wan K.L."/>
            <person name="Berriman M."/>
            <person name="Tomley F."/>
            <person name="Pain A."/>
        </authorList>
    </citation>
    <scope>NUCLEOTIDE SEQUENCE [LARGE SCALE GENOMIC DNA]</scope>
    <source>
        <strain evidence="2">Houghton</strain>
    </source>
</reference>
<feature type="compositionally biased region" description="Polar residues" evidence="1">
    <location>
        <begin position="16"/>
        <end position="25"/>
    </location>
</feature>
<proteinExistence type="predicted"/>
<evidence type="ECO:0000256" key="1">
    <source>
        <dbReference type="SAM" id="MobiDB-lite"/>
    </source>
</evidence>
<evidence type="ECO:0000313" key="3">
    <source>
        <dbReference type="Proteomes" id="UP000030744"/>
    </source>
</evidence>
<feature type="compositionally biased region" description="Basic and acidic residues" evidence="1">
    <location>
        <begin position="26"/>
        <end position="43"/>
    </location>
</feature>
<accession>U6K6K4</accession>
<dbReference type="AlphaFoldDB" id="U6K6K4"/>
<feature type="region of interest" description="Disordered" evidence="1">
    <location>
        <begin position="806"/>
        <end position="828"/>
    </location>
</feature>
<dbReference type="GeneID" id="25376623"/>
<keyword evidence="3" id="KW-1185">Reference proteome</keyword>
<protein>
    <submittedName>
        <fullName evidence="2">Uncharacterized protein</fullName>
    </submittedName>
</protein>
<reference evidence="2" key="2">
    <citation type="submission" date="2013-10" db="EMBL/GenBank/DDBJ databases">
        <authorList>
            <person name="Aslett M."/>
        </authorList>
    </citation>
    <scope>NUCLEOTIDE SEQUENCE [LARGE SCALE GENOMIC DNA]</scope>
    <source>
        <strain evidence="2">Houghton</strain>
    </source>
</reference>
<dbReference type="EMBL" id="HG685475">
    <property type="protein sequence ID" value="CDJ33640.1"/>
    <property type="molecule type" value="Genomic_DNA"/>
</dbReference>
<name>U6K6K4_9EIME</name>
<feature type="compositionally biased region" description="Basic residues" evidence="1">
    <location>
        <begin position="817"/>
        <end position="828"/>
    </location>
</feature>
<organism evidence="2 3">
    <name type="scientific">Eimeria mitis</name>
    <dbReference type="NCBI Taxonomy" id="44415"/>
    <lineage>
        <taxon>Eukaryota</taxon>
        <taxon>Sar</taxon>
        <taxon>Alveolata</taxon>
        <taxon>Apicomplexa</taxon>
        <taxon>Conoidasida</taxon>
        <taxon>Coccidia</taxon>
        <taxon>Eucoccidiorida</taxon>
        <taxon>Eimeriorina</taxon>
        <taxon>Eimeriidae</taxon>
        <taxon>Eimeria</taxon>
    </lineage>
</organism>
<dbReference type="Proteomes" id="UP000030744">
    <property type="component" value="Unassembled WGS sequence"/>
</dbReference>
<evidence type="ECO:0000313" key="2">
    <source>
        <dbReference type="EMBL" id="CDJ33640.1"/>
    </source>
</evidence>
<feature type="region of interest" description="Disordered" evidence="1">
    <location>
        <begin position="1"/>
        <end position="54"/>
    </location>
</feature>
<feature type="compositionally biased region" description="Low complexity" evidence="1">
    <location>
        <begin position="373"/>
        <end position="389"/>
    </location>
</feature>